<dbReference type="RefSeq" id="XP_003285402.1">
    <property type="nucleotide sequence ID" value="XM_003285354.1"/>
</dbReference>
<dbReference type="InterPro" id="IPR051251">
    <property type="entry name" value="STK_FNIP-Repeat"/>
</dbReference>
<dbReference type="KEGG" id="dpp:DICPUDRAFT_149266"/>
<proteinExistence type="predicted"/>
<dbReference type="PANTHER" id="PTHR32134:SF169">
    <property type="entry name" value="FNIP REPEAT-CONTAINING PROTEIN-RELATED"/>
    <property type="match status" value="1"/>
</dbReference>
<dbReference type="AlphaFoldDB" id="F0ZD89"/>
<evidence type="ECO:0000313" key="3">
    <source>
        <dbReference type="Proteomes" id="UP000001064"/>
    </source>
</evidence>
<dbReference type="OrthoDB" id="266138at2759"/>
<keyword evidence="3" id="KW-1185">Reference proteome</keyword>
<dbReference type="Pfam" id="PF05725">
    <property type="entry name" value="FNIP"/>
    <property type="match status" value="2"/>
</dbReference>
<dbReference type="InParanoid" id="F0ZD89"/>
<accession>F0ZD89</accession>
<reference evidence="3" key="1">
    <citation type="journal article" date="2011" name="Genome Biol.">
        <title>Comparative genomics of the social amoebae Dictyostelium discoideum and Dictyostelium purpureum.</title>
        <authorList>
            <consortium name="US DOE Joint Genome Institute (JGI-PGF)"/>
            <person name="Sucgang R."/>
            <person name="Kuo A."/>
            <person name="Tian X."/>
            <person name="Salerno W."/>
            <person name="Parikh A."/>
            <person name="Feasley C.L."/>
            <person name="Dalin E."/>
            <person name="Tu H."/>
            <person name="Huang E."/>
            <person name="Barry K."/>
            <person name="Lindquist E."/>
            <person name="Shapiro H."/>
            <person name="Bruce D."/>
            <person name="Schmutz J."/>
            <person name="Salamov A."/>
            <person name="Fey P."/>
            <person name="Gaudet P."/>
            <person name="Anjard C."/>
            <person name="Babu M.M."/>
            <person name="Basu S."/>
            <person name="Bushmanova Y."/>
            <person name="van der Wel H."/>
            <person name="Katoh-Kurasawa M."/>
            <person name="Dinh C."/>
            <person name="Coutinho P.M."/>
            <person name="Saito T."/>
            <person name="Elias M."/>
            <person name="Schaap P."/>
            <person name="Kay R.R."/>
            <person name="Henrissat B."/>
            <person name="Eichinger L."/>
            <person name="Rivero F."/>
            <person name="Putnam N.H."/>
            <person name="West C.M."/>
            <person name="Loomis W.F."/>
            <person name="Chisholm R.L."/>
            <person name="Shaulsky G."/>
            <person name="Strassmann J.E."/>
            <person name="Queller D.C."/>
            <person name="Kuspa A."/>
            <person name="Grigoriev I.V."/>
        </authorList>
    </citation>
    <scope>NUCLEOTIDE SEQUENCE [LARGE SCALE GENOMIC DNA]</scope>
    <source>
        <strain evidence="3">QSDP1</strain>
    </source>
</reference>
<protein>
    <recommendedName>
        <fullName evidence="4">FNIP repeat-containing protein</fullName>
    </recommendedName>
</protein>
<evidence type="ECO:0008006" key="4">
    <source>
        <dbReference type="Google" id="ProtNLM"/>
    </source>
</evidence>
<evidence type="ECO:0000256" key="1">
    <source>
        <dbReference type="ARBA" id="ARBA00022737"/>
    </source>
</evidence>
<evidence type="ECO:0000313" key="2">
    <source>
        <dbReference type="EMBL" id="EGC38095.1"/>
    </source>
</evidence>
<name>F0ZD89_DICPU</name>
<dbReference type="VEuPathDB" id="AmoebaDB:DICPUDRAFT_149266"/>
<dbReference type="EMBL" id="GL870984">
    <property type="protein sequence ID" value="EGC38095.1"/>
    <property type="molecule type" value="Genomic_DNA"/>
</dbReference>
<dbReference type="Proteomes" id="UP000001064">
    <property type="component" value="Unassembled WGS sequence"/>
</dbReference>
<dbReference type="InterPro" id="IPR008615">
    <property type="entry name" value="FNIP"/>
</dbReference>
<dbReference type="GeneID" id="10502846"/>
<organism evidence="2 3">
    <name type="scientific">Dictyostelium purpureum</name>
    <name type="common">Slime mold</name>
    <dbReference type="NCBI Taxonomy" id="5786"/>
    <lineage>
        <taxon>Eukaryota</taxon>
        <taxon>Amoebozoa</taxon>
        <taxon>Evosea</taxon>
        <taxon>Eumycetozoa</taxon>
        <taxon>Dictyostelia</taxon>
        <taxon>Dictyosteliales</taxon>
        <taxon>Dictyosteliaceae</taxon>
        <taxon>Dictyostelium</taxon>
    </lineage>
</organism>
<gene>
    <name evidence="2" type="ORF">DICPUDRAFT_149266</name>
</gene>
<dbReference type="PANTHER" id="PTHR32134">
    <property type="entry name" value="FNIP REPEAT-CONTAINING PROTEIN"/>
    <property type="match status" value="1"/>
</dbReference>
<keyword evidence="1" id="KW-0677">Repeat</keyword>
<sequence>MATNNNINNIDFLFIWRNVVLRKAIIEQLNLFKDNYKAVFNTRLEYLRHNHKEYITEIIFNNGFQPAEIPSCVRKLTLKGGTTLYGIEFLDSLEALIFAPTTTSVPIRSSQFPISLKELVLSGEFNSSLNVGDLPNVHTLIFKKYDKTIGIGVLPNSLQVLKMGIKFNKPFSKGVIPLSVKTLHFGYCYDRRLKEGVLHQNIEHLDFGSFYQHPLNQSNVPSSVKTIRLPQFYNTKLLNLPNSYEKIVIGPVMIIKDNKYLL</sequence>